<evidence type="ECO:0000313" key="3">
    <source>
        <dbReference type="Proteomes" id="UP000009058"/>
    </source>
</evidence>
<evidence type="ECO:0000256" key="1">
    <source>
        <dbReference type="SAM" id="MobiDB-lite"/>
    </source>
</evidence>
<evidence type="ECO:0000313" key="2">
    <source>
        <dbReference type="EMBL" id="EHA48576.1"/>
    </source>
</evidence>
<dbReference type="HOGENOM" id="CLU_1825673_0_0_1"/>
<dbReference type="EMBL" id="CM001235">
    <property type="protein sequence ID" value="EHA48576.1"/>
    <property type="molecule type" value="Genomic_DNA"/>
</dbReference>
<dbReference type="KEGG" id="mgr:MGG_00823"/>
<dbReference type="RefSeq" id="XP_003718160.1">
    <property type="nucleotide sequence ID" value="XM_003718112.1"/>
</dbReference>
<protein>
    <submittedName>
        <fullName evidence="2">Uncharacterized protein</fullName>
    </submittedName>
</protein>
<dbReference type="InParanoid" id="G4NE93"/>
<dbReference type="AlphaFoldDB" id="G4NE93"/>
<sequence>MVHAPLCLIQITENGMWVQQAWTVSESRQMPPEQTEQVTKVEQFPWEMHERSGQIRRLQKPHKSRVWTAQGPNGNDKAVSYTADALAISHPLEIPGSRATLVKDVGAGPGEFSEGVLLNRSSIAFVGGNAAWGSRGPGDKV</sequence>
<organism evidence="2 3">
    <name type="scientific">Pyricularia oryzae (strain 70-15 / ATCC MYA-4617 / FGSC 8958)</name>
    <name type="common">Rice blast fungus</name>
    <name type="synonym">Magnaporthe oryzae</name>
    <dbReference type="NCBI Taxonomy" id="242507"/>
    <lineage>
        <taxon>Eukaryota</taxon>
        <taxon>Fungi</taxon>
        <taxon>Dikarya</taxon>
        <taxon>Ascomycota</taxon>
        <taxon>Pezizomycotina</taxon>
        <taxon>Sordariomycetes</taxon>
        <taxon>Sordariomycetidae</taxon>
        <taxon>Magnaporthales</taxon>
        <taxon>Pyriculariaceae</taxon>
        <taxon>Pyricularia</taxon>
    </lineage>
</organism>
<accession>G4NE93</accession>
<dbReference type="GeneID" id="2674207"/>
<keyword evidence="3" id="KW-1185">Reference proteome</keyword>
<dbReference type="Proteomes" id="UP000009058">
    <property type="component" value="Chromosome 5"/>
</dbReference>
<gene>
    <name evidence="2" type="ORF">MGG_00823</name>
</gene>
<dbReference type="VEuPathDB" id="FungiDB:MGG_00823"/>
<reference key="2">
    <citation type="submission" date="2011-05" db="EMBL/GenBank/DDBJ databases">
        <title>The Genome Sequence of Magnaporthe oryzae 70-15.</title>
        <authorList>
            <consortium name="The Broad Institute Genome Sequencing Platform"/>
            <person name="Ma L.-J."/>
            <person name="Dead R."/>
            <person name="Young S.K."/>
            <person name="Zeng Q."/>
            <person name="Gargeya S."/>
            <person name="Fitzgerald M."/>
            <person name="Haas B."/>
            <person name="Abouelleil A."/>
            <person name="Alvarado L."/>
            <person name="Arachchi H.M."/>
            <person name="Berlin A."/>
            <person name="Brown A."/>
            <person name="Chapman S.B."/>
            <person name="Chen Z."/>
            <person name="Dunbar C."/>
            <person name="Freedman E."/>
            <person name="Gearin G."/>
            <person name="Gellesch M."/>
            <person name="Goldberg J."/>
            <person name="Griggs A."/>
            <person name="Gujja S."/>
            <person name="Heiman D."/>
            <person name="Howarth C."/>
            <person name="Larson L."/>
            <person name="Lui A."/>
            <person name="MacDonald P.J.P."/>
            <person name="Mehta T."/>
            <person name="Montmayeur A."/>
            <person name="Murphy C."/>
            <person name="Neiman D."/>
            <person name="Pearson M."/>
            <person name="Priest M."/>
            <person name="Roberts A."/>
            <person name="Saif S."/>
            <person name="Shea T."/>
            <person name="Shenoy N."/>
            <person name="Sisk P."/>
            <person name="Stolte C."/>
            <person name="Sykes S."/>
            <person name="Yandava C."/>
            <person name="Wortman J."/>
            <person name="Nusbaum C."/>
            <person name="Birren B."/>
        </authorList>
    </citation>
    <scope>NUCLEOTIDE SEQUENCE</scope>
    <source>
        <strain>70-15</strain>
    </source>
</reference>
<name>G4NE93_PYRO7</name>
<dbReference type="OMA" id="MHERSGQ"/>
<proteinExistence type="predicted"/>
<reference evidence="2 3" key="1">
    <citation type="journal article" date="2005" name="Nature">
        <title>The genome sequence of the rice blast fungus Magnaporthe grisea.</title>
        <authorList>
            <person name="Dean R.A."/>
            <person name="Talbot N.J."/>
            <person name="Ebbole D.J."/>
            <person name="Farman M.L."/>
            <person name="Mitchell T.K."/>
            <person name="Orbach M.J."/>
            <person name="Thon M."/>
            <person name="Kulkarni R."/>
            <person name="Xu J.R."/>
            <person name="Pan H."/>
            <person name="Read N.D."/>
            <person name="Lee Y.H."/>
            <person name="Carbone I."/>
            <person name="Brown D."/>
            <person name="Oh Y.Y."/>
            <person name="Donofrio N."/>
            <person name="Jeong J.S."/>
            <person name="Soanes D.M."/>
            <person name="Djonovic S."/>
            <person name="Kolomiets E."/>
            <person name="Rehmeyer C."/>
            <person name="Li W."/>
            <person name="Harding M."/>
            <person name="Kim S."/>
            <person name="Lebrun M.H."/>
            <person name="Bohnert H."/>
            <person name="Coughlan S."/>
            <person name="Butler J."/>
            <person name="Calvo S."/>
            <person name="Ma L.J."/>
            <person name="Nicol R."/>
            <person name="Purcell S."/>
            <person name="Nusbaum C."/>
            <person name="Galagan J.E."/>
            <person name="Birren B.W."/>
        </authorList>
    </citation>
    <scope>NUCLEOTIDE SEQUENCE [LARGE SCALE GENOMIC DNA]</scope>
    <source>
        <strain evidence="3">70-15 / ATCC MYA-4617 / FGSC 8958</strain>
    </source>
</reference>
<feature type="region of interest" description="Disordered" evidence="1">
    <location>
        <begin position="53"/>
        <end position="74"/>
    </location>
</feature>